<feature type="chain" id="PRO_5038433614" description="NlpC/P60 domain-containing protein" evidence="7">
    <location>
        <begin position="22"/>
        <end position="384"/>
    </location>
</feature>
<proteinExistence type="inferred from homology"/>
<sequence length="384" mass="41005">MSGRLLGLAVTAAVTTGSLLAPVHVAAAAPPPPGEQSVSALLTRLQGLYRNAEEATESYNAAEERLKKQRTGTELLGDRLAAARDSLRDSRSAAGRLARAQYQRDSGQYTPYLRMLMADDPRRALDVGHMIQRVARHRVNTVDRLARDERRRGELASAARKALAEKQRLAARQKSARDTVRDRLGEVEELLAGLSPGQIAQLAQLEQDGTAQAQRTFMASGALSHYRPPSARGARALEYAVAQIGKPYVWGAQGPDTYDCSGLTSQAWGRAGRRIPRTSQEQWATLPHVPLTELRPGDLVVYFPEATHVAVYLGDGQVVQAPRPGAKVKVSPVAANPVLGAVRPDPDAGPVPGWEPPRLPAGATAGDDTGYAGVGAPPRPKASG</sequence>
<evidence type="ECO:0000313" key="9">
    <source>
        <dbReference type="EMBL" id="OON81186.1"/>
    </source>
</evidence>
<protein>
    <recommendedName>
        <fullName evidence="8">NlpC/P60 domain-containing protein</fullName>
    </recommendedName>
</protein>
<evidence type="ECO:0000256" key="1">
    <source>
        <dbReference type="ARBA" id="ARBA00007074"/>
    </source>
</evidence>
<evidence type="ECO:0000313" key="10">
    <source>
        <dbReference type="Proteomes" id="UP000190539"/>
    </source>
</evidence>
<keyword evidence="10" id="KW-1185">Reference proteome</keyword>
<keyword evidence="3" id="KW-0378">Hydrolase</keyword>
<dbReference type="EMBL" id="MVFC01000004">
    <property type="protein sequence ID" value="OON81186.1"/>
    <property type="molecule type" value="Genomic_DNA"/>
</dbReference>
<dbReference type="STRING" id="83656.B1H18_07405"/>
<dbReference type="Gene3D" id="3.90.1720.10">
    <property type="entry name" value="endopeptidase domain like (from Nostoc punctiforme)"/>
    <property type="match status" value="1"/>
</dbReference>
<evidence type="ECO:0000256" key="4">
    <source>
        <dbReference type="ARBA" id="ARBA00022807"/>
    </source>
</evidence>
<comment type="similarity">
    <text evidence="1">Belongs to the peptidase C40 family.</text>
</comment>
<evidence type="ECO:0000256" key="7">
    <source>
        <dbReference type="SAM" id="SignalP"/>
    </source>
</evidence>
<dbReference type="InterPro" id="IPR051794">
    <property type="entry name" value="PG_Endopeptidase_C40"/>
</dbReference>
<dbReference type="GO" id="GO:0008234">
    <property type="term" value="F:cysteine-type peptidase activity"/>
    <property type="evidence" value="ECO:0007669"/>
    <property type="project" value="UniProtKB-KW"/>
</dbReference>
<dbReference type="AlphaFoldDB" id="A0A1V4ABE1"/>
<dbReference type="OrthoDB" id="5177647at2"/>
<feature type="signal peptide" evidence="7">
    <location>
        <begin position="1"/>
        <end position="21"/>
    </location>
</feature>
<dbReference type="Pfam" id="PF00877">
    <property type="entry name" value="NLPC_P60"/>
    <property type="match status" value="1"/>
</dbReference>
<feature type="compositionally biased region" description="Low complexity" evidence="6">
    <location>
        <begin position="361"/>
        <end position="376"/>
    </location>
</feature>
<evidence type="ECO:0000256" key="5">
    <source>
        <dbReference type="SAM" id="Coils"/>
    </source>
</evidence>
<organism evidence="9 10">
    <name type="scientific">Streptomyces tsukubensis</name>
    <dbReference type="NCBI Taxonomy" id="83656"/>
    <lineage>
        <taxon>Bacteria</taxon>
        <taxon>Bacillati</taxon>
        <taxon>Actinomycetota</taxon>
        <taxon>Actinomycetes</taxon>
        <taxon>Kitasatosporales</taxon>
        <taxon>Streptomycetaceae</taxon>
        <taxon>Streptomyces</taxon>
    </lineage>
</organism>
<keyword evidence="5" id="KW-0175">Coiled coil</keyword>
<feature type="coiled-coil region" evidence="5">
    <location>
        <begin position="45"/>
        <end position="72"/>
    </location>
</feature>
<accession>A0A1V4ABE1</accession>
<dbReference type="GO" id="GO:0006508">
    <property type="term" value="P:proteolysis"/>
    <property type="evidence" value="ECO:0007669"/>
    <property type="project" value="UniProtKB-KW"/>
</dbReference>
<dbReference type="InterPro" id="IPR000064">
    <property type="entry name" value="NLP_P60_dom"/>
</dbReference>
<evidence type="ECO:0000256" key="2">
    <source>
        <dbReference type="ARBA" id="ARBA00022670"/>
    </source>
</evidence>
<dbReference type="PANTHER" id="PTHR47359:SF3">
    <property type="entry name" value="NLP_P60 DOMAIN-CONTAINING PROTEIN-RELATED"/>
    <property type="match status" value="1"/>
</dbReference>
<evidence type="ECO:0000256" key="3">
    <source>
        <dbReference type="ARBA" id="ARBA00022801"/>
    </source>
</evidence>
<feature type="region of interest" description="Disordered" evidence="6">
    <location>
        <begin position="340"/>
        <end position="384"/>
    </location>
</feature>
<keyword evidence="4" id="KW-0788">Thiol protease</keyword>
<keyword evidence="7" id="KW-0732">Signal</keyword>
<comment type="caution">
    <text evidence="9">The sequence shown here is derived from an EMBL/GenBank/DDBJ whole genome shotgun (WGS) entry which is preliminary data.</text>
</comment>
<dbReference type="Proteomes" id="UP000190539">
    <property type="component" value="Unassembled WGS sequence"/>
</dbReference>
<dbReference type="RefSeq" id="WP_077966001.1">
    <property type="nucleotide sequence ID" value="NZ_CP045178.1"/>
</dbReference>
<dbReference type="SUPFAM" id="SSF54001">
    <property type="entry name" value="Cysteine proteinases"/>
    <property type="match status" value="1"/>
</dbReference>
<gene>
    <name evidence="9" type="ORF">B1H18_07405</name>
</gene>
<name>A0A1V4ABE1_9ACTN</name>
<dbReference type="InterPro" id="IPR038765">
    <property type="entry name" value="Papain-like_cys_pep_sf"/>
</dbReference>
<keyword evidence="2" id="KW-0645">Protease</keyword>
<reference evidence="9 10" key="1">
    <citation type="submission" date="2017-02" db="EMBL/GenBank/DDBJ databases">
        <title>Draft Genome Sequence of Streptomyces tsukubaensis F601, a Producer of the immunosuppressant tacrolimus FK506.</title>
        <authorList>
            <person name="Zong G."/>
            <person name="Zhong C."/>
            <person name="Fu J."/>
            <person name="Qin R."/>
            <person name="Cao G."/>
        </authorList>
    </citation>
    <scope>NUCLEOTIDE SEQUENCE [LARGE SCALE GENOMIC DNA]</scope>
    <source>
        <strain evidence="9 10">F601</strain>
    </source>
</reference>
<evidence type="ECO:0000256" key="6">
    <source>
        <dbReference type="SAM" id="MobiDB-lite"/>
    </source>
</evidence>
<feature type="compositionally biased region" description="Pro residues" evidence="6">
    <location>
        <begin position="347"/>
        <end position="359"/>
    </location>
</feature>
<dbReference type="PANTHER" id="PTHR47359">
    <property type="entry name" value="PEPTIDOGLYCAN DL-ENDOPEPTIDASE CWLO"/>
    <property type="match status" value="1"/>
</dbReference>
<evidence type="ECO:0000259" key="8">
    <source>
        <dbReference type="PROSITE" id="PS51935"/>
    </source>
</evidence>
<feature type="domain" description="NlpC/P60" evidence="8">
    <location>
        <begin position="230"/>
        <end position="365"/>
    </location>
</feature>
<dbReference type="PROSITE" id="PS51935">
    <property type="entry name" value="NLPC_P60"/>
    <property type="match status" value="1"/>
</dbReference>